<dbReference type="AlphaFoldDB" id="A0AA40ER08"/>
<accession>A0AA40ER08</accession>
<proteinExistence type="predicted"/>
<dbReference type="Proteomes" id="UP001172155">
    <property type="component" value="Unassembled WGS sequence"/>
</dbReference>
<dbReference type="EMBL" id="JAUKUD010000005">
    <property type="protein sequence ID" value="KAK0743905.1"/>
    <property type="molecule type" value="Genomic_DNA"/>
</dbReference>
<comment type="caution">
    <text evidence="1">The sequence shown here is derived from an EMBL/GenBank/DDBJ whole genome shotgun (WGS) entry which is preliminary data.</text>
</comment>
<evidence type="ECO:0000313" key="2">
    <source>
        <dbReference type="Proteomes" id="UP001172155"/>
    </source>
</evidence>
<reference evidence="1" key="1">
    <citation type="submission" date="2023-06" db="EMBL/GenBank/DDBJ databases">
        <title>Genome-scale phylogeny and comparative genomics of the fungal order Sordariales.</title>
        <authorList>
            <consortium name="Lawrence Berkeley National Laboratory"/>
            <person name="Hensen N."/>
            <person name="Bonometti L."/>
            <person name="Westerberg I."/>
            <person name="Brannstrom I.O."/>
            <person name="Guillou S."/>
            <person name="Cros-Aarteil S."/>
            <person name="Calhoun S."/>
            <person name="Haridas S."/>
            <person name="Kuo A."/>
            <person name="Mondo S."/>
            <person name="Pangilinan J."/>
            <person name="Riley R."/>
            <person name="LaButti K."/>
            <person name="Andreopoulos B."/>
            <person name="Lipzen A."/>
            <person name="Chen C."/>
            <person name="Yanf M."/>
            <person name="Daum C."/>
            <person name="Ng V."/>
            <person name="Clum A."/>
            <person name="Steindorff A."/>
            <person name="Ohm R."/>
            <person name="Martin F."/>
            <person name="Silar P."/>
            <person name="Natvig D."/>
            <person name="Lalanne C."/>
            <person name="Gautier V."/>
            <person name="Ament-velasquez S.L."/>
            <person name="Kruys A."/>
            <person name="Hutchinson M.I."/>
            <person name="Powell A.J."/>
            <person name="Barry K."/>
            <person name="Miller A.N."/>
            <person name="Grigoriev I.V."/>
            <person name="Debuchy R."/>
            <person name="Gladieux P."/>
            <person name="Thoren M.H."/>
            <person name="Johannesson H."/>
        </authorList>
    </citation>
    <scope>NUCLEOTIDE SEQUENCE</scope>
    <source>
        <strain evidence="1">SMH3187-1</strain>
    </source>
</reference>
<name>A0AA40ER08_9PEZI</name>
<keyword evidence="2" id="KW-1185">Reference proteome</keyword>
<sequence length="179" mass="20337">MAASSPRHQSSLEGLIDFSAAEPFFANEEERAKAVGRFRRIVDHFEALERPTSRYRDWYNRPALVRLTFDYARSQKSKDRFLAVFSQSLSIGIIDDKVDLADDSAVADLRNAVFGFTEFLMTNFFLPHMSTSLPACYAPCCGSPRLPLAALRTACLLRDRHRCVITRAFDVHEALGRMR</sequence>
<gene>
    <name evidence="1" type="ORF">B0T18DRAFT_448480</name>
</gene>
<evidence type="ECO:0000313" key="1">
    <source>
        <dbReference type="EMBL" id="KAK0743905.1"/>
    </source>
</evidence>
<protein>
    <submittedName>
        <fullName evidence="1">Uncharacterized protein</fullName>
    </submittedName>
</protein>
<organism evidence="1 2">
    <name type="scientific">Schizothecium vesticola</name>
    <dbReference type="NCBI Taxonomy" id="314040"/>
    <lineage>
        <taxon>Eukaryota</taxon>
        <taxon>Fungi</taxon>
        <taxon>Dikarya</taxon>
        <taxon>Ascomycota</taxon>
        <taxon>Pezizomycotina</taxon>
        <taxon>Sordariomycetes</taxon>
        <taxon>Sordariomycetidae</taxon>
        <taxon>Sordariales</taxon>
        <taxon>Schizotheciaceae</taxon>
        <taxon>Schizothecium</taxon>
    </lineage>
</organism>